<evidence type="ECO:0000313" key="1">
    <source>
        <dbReference type="EMBL" id="HHI97076.1"/>
    </source>
</evidence>
<protein>
    <recommendedName>
        <fullName evidence="2">Phosphate-selective porin O and P</fullName>
    </recommendedName>
</protein>
<sequence length="459" mass="52594">MRWVVCLVFLFLLVPAVWAYSPDDPLLKILVRKGILTEEEARQIAAEANRAREKERQKHKKEIVAAVKKEVSGLEGVKGVKLGTLTYLDFSVGKQHGKDRSSFEVTRGYLNFKKKITPWLSFRLTPDVHRQDDGDLNVRVKYAYAQVKLPDLAFLSHIKSEIGQGHFPWLDFQEHINPYRCQGTMPRERAGTFNSADVGLGVMGYFGGRLPDSYLRQLTRHYPLFDHYAGKYGSWHFGIYNGGGYHARERNNNKAIEGRLTVRPFGGSSSFLRGLQLSYFFIRAKGNQKAGDVLGARLTDPSRADNFPEYDVDLFMLSFQHPWLVLTLEYSTSSGNNSGKWVRPDGRALDTELWSVFLDVTLPVFQERLHCFFRYDWFDLDKDNVWTAGAGDDQYQLYQFGLAYQLYQKNLLLLTSEWVDYARNFHGGKWGKPTGGLPVLGGQDNRDDFRLQTVLQIAF</sequence>
<name>A0A7V5U2H4_9BACT</name>
<dbReference type="Proteomes" id="UP000886101">
    <property type="component" value="Unassembled WGS sequence"/>
</dbReference>
<dbReference type="InterPro" id="IPR023614">
    <property type="entry name" value="Porin_dom_sf"/>
</dbReference>
<organism evidence="1">
    <name type="scientific">Thermodesulfatator atlanticus</name>
    <dbReference type="NCBI Taxonomy" id="501497"/>
    <lineage>
        <taxon>Bacteria</taxon>
        <taxon>Pseudomonadati</taxon>
        <taxon>Thermodesulfobacteriota</taxon>
        <taxon>Thermodesulfobacteria</taxon>
        <taxon>Thermodesulfobacteriales</taxon>
        <taxon>Thermodesulfatatoraceae</taxon>
        <taxon>Thermodesulfatator</taxon>
    </lineage>
</organism>
<comment type="caution">
    <text evidence="1">The sequence shown here is derived from an EMBL/GenBank/DDBJ whole genome shotgun (WGS) entry which is preliminary data.</text>
</comment>
<reference evidence="1" key="1">
    <citation type="journal article" date="2020" name="mSystems">
        <title>Genome- and Community-Level Interaction Insights into Carbon Utilization and Element Cycling Functions of Hydrothermarchaeota in Hydrothermal Sediment.</title>
        <authorList>
            <person name="Zhou Z."/>
            <person name="Liu Y."/>
            <person name="Xu W."/>
            <person name="Pan J."/>
            <person name="Luo Z.H."/>
            <person name="Li M."/>
        </authorList>
    </citation>
    <scope>NUCLEOTIDE SEQUENCE [LARGE SCALE GENOMIC DNA]</scope>
    <source>
        <strain evidence="1">HyVt-533</strain>
    </source>
</reference>
<dbReference type="AlphaFoldDB" id="A0A7V5U2H4"/>
<evidence type="ECO:0008006" key="2">
    <source>
        <dbReference type="Google" id="ProtNLM"/>
    </source>
</evidence>
<accession>A0A7V5U2H4</accession>
<proteinExistence type="predicted"/>
<gene>
    <name evidence="1" type="ORF">ENJ96_04420</name>
</gene>
<dbReference type="EMBL" id="DROK01000132">
    <property type="protein sequence ID" value="HHI97076.1"/>
    <property type="molecule type" value="Genomic_DNA"/>
</dbReference>
<dbReference type="Gene3D" id="2.40.160.10">
    <property type="entry name" value="Porin"/>
    <property type="match status" value="1"/>
</dbReference>